<evidence type="ECO:0000256" key="1">
    <source>
        <dbReference type="SAM" id="MobiDB-lite"/>
    </source>
</evidence>
<comment type="caution">
    <text evidence="2">The sequence shown here is derived from an EMBL/GenBank/DDBJ whole genome shotgun (WGS) entry which is preliminary data.</text>
</comment>
<dbReference type="GO" id="GO:0008270">
    <property type="term" value="F:zinc ion binding"/>
    <property type="evidence" value="ECO:0007669"/>
    <property type="project" value="InterPro"/>
</dbReference>
<organism evidence="2 3">
    <name type="scientific">Rhododendron griersonianum</name>
    <dbReference type="NCBI Taxonomy" id="479676"/>
    <lineage>
        <taxon>Eukaryota</taxon>
        <taxon>Viridiplantae</taxon>
        <taxon>Streptophyta</taxon>
        <taxon>Embryophyta</taxon>
        <taxon>Tracheophyta</taxon>
        <taxon>Spermatophyta</taxon>
        <taxon>Magnoliopsida</taxon>
        <taxon>eudicotyledons</taxon>
        <taxon>Gunneridae</taxon>
        <taxon>Pentapetalae</taxon>
        <taxon>asterids</taxon>
        <taxon>Ericales</taxon>
        <taxon>Ericaceae</taxon>
        <taxon>Ericoideae</taxon>
        <taxon>Rhodoreae</taxon>
        <taxon>Rhododendron</taxon>
    </lineage>
</organism>
<proteinExistence type="predicted"/>
<evidence type="ECO:0008006" key="4">
    <source>
        <dbReference type="Google" id="ProtNLM"/>
    </source>
</evidence>
<dbReference type="PANTHER" id="PTHR47481">
    <property type="match status" value="1"/>
</dbReference>
<dbReference type="PANTHER" id="PTHR47481:SF31">
    <property type="entry name" value="OS01G0873500 PROTEIN"/>
    <property type="match status" value="1"/>
</dbReference>
<protein>
    <recommendedName>
        <fullName evidence="4">CCHC-type domain-containing protein</fullName>
    </recommendedName>
</protein>
<name>A0AAV6K3V0_9ERIC</name>
<dbReference type="AlphaFoldDB" id="A0AAV6K3V0"/>
<dbReference type="SUPFAM" id="SSF57756">
    <property type="entry name" value="Retrovirus zinc finger-like domains"/>
    <property type="match status" value="1"/>
</dbReference>
<dbReference type="GO" id="GO:0003676">
    <property type="term" value="F:nucleic acid binding"/>
    <property type="evidence" value="ECO:0007669"/>
    <property type="project" value="InterPro"/>
</dbReference>
<dbReference type="Proteomes" id="UP000823749">
    <property type="component" value="Chromosome 5"/>
</dbReference>
<sequence>MEEYLEQIKAIANQLALVTASVDDDDLILAALNGLPVEYDPLATTIRAQLGTITMEQVSALLCSESIHIESKAKKSSIDPNVTFVTARGGFSSNRDGGFHNNFRGGGFHNNFRGSGFSPRGGGGSGFRGGFSPRGGASQGHGFQGGGFRPNFRSNSSAAPIVCQICDKPGHSAKTCWLRMNAASPSHSVSPQPRAFVASGSWNAGPSSGSWYSGLNFGFSGSLPWYG</sequence>
<dbReference type="EMBL" id="JACTNZ010000005">
    <property type="protein sequence ID" value="KAG5547055.1"/>
    <property type="molecule type" value="Genomic_DNA"/>
</dbReference>
<gene>
    <name evidence="2" type="ORF">RHGRI_012926</name>
</gene>
<reference evidence="2" key="1">
    <citation type="submission" date="2020-08" db="EMBL/GenBank/DDBJ databases">
        <title>Plant Genome Project.</title>
        <authorList>
            <person name="Zhang R.-G."/>
        </authorList>
    </citation>
    <scope>NUCLEOTIDE SEQUENCE</scope>
    <source>
        <strain evidence="2">WSP0</strain>
        <tissue evidence="2">Leaf</tissue>
    </source>
</reference>
<keyword evidence="3" id="KW-1185">Reference proteome</keyword>
<accession>A0AAV6K3V0</accession>
<evidence type="ECO:0000313" key="2">
    <source>
        <dbReference type="EMBL" id="KAG5547055.1"/>
    </source>
</evidence>
<feature type="compositionally biased region" description="Gly residues" evidence="1">
    <location>
        <begin position="123"/>
        <end position="148"/>
    </location>
</feature>
<feature type="region of interest" description="Disordered" evidence="1">
    <location>
        <begin position="123"/>
        <end position="149"/>
    </location>
</feature>
<dbReference type="InterPro" id="IPR036875">
    <property type="entry name" value="Znf_CCHC_sf"/>
</dbReference>
<evidence type="ECO:0000313" key="3">
    <source>
        <dbReference type="Proteomes" id="UP000823749"/>
    </source>
</evidence>